<dbReference type="EMBL" id="UINC01127925">
    <property type="protein sequence ID" value="SVD07361.1"/>
    <property type="molecule type" value="Genomic_DNA"/>
</dbReference>
<proteinExistence type="predicted"/>
<accession>A0A382SEP0</accession>
<protein>
    <submittedName>
        <fullName evidence="1">Uncharacterized protein</fullName>
    </submittedName>
</protein>
<organism evidence="1">
    <name type="scientific">marine metagenome</name>
    <dbReference type="NCBI Taxonomy" id="408172"/>
    <lineage>
        <taxon>unclassified sequences</taxon>
        <taxon>metagenomes</taxon>
        <taxon>ecological metagenomes</taxon>
    </lineage>
</organism>
<sequence length="199" mass="23076">MEPPTIITSLSLFERDLIYKSILDNKAEGIQWLEKFRKFISFHNRNLRRVSKIRFKDQSNAHLLWLREIFINQISHNKDLIIDSSLINAALIVNDACPNDQKYKTKLKNILGDLEQKLLVSEPSTLKAPSHSKKFLYSFGKWQSNNLKNIPVTIFCPSPYSLFSISVLSILLHLNIPIKSVVILKFSFSRVRSELYRDG</sequence>
<gene>
    <name evidence="1" type="ORF">METZ01_LOCUS360215</name>
</gene>
<feature type="non-terminal residue" evidence="1">
    <location>
        <position position="199"/>
    </location>
</feature>
<dbReference type="AlphaFoldDB" id="A0A382SEP0"/>
<reference evidence="1" key="1">
    <citation type="submission" date="2018-05" db="EMBL/GenBank/DDBJ databases">
        <authorList>
            <person name="Lanie J.A."/>
            <person name="Ng W.-L."/>
            <person name="Kazmierczak K.M."/>
            <person name="Andrzejewski T.M."/>
            <person name="Davidsen T.M."/>
            <person name="Wayne K.J."/>
            <person name="Tettelin H."/>
            <person name="Glass J.I."/>
            <person name="Rusch D."/>
            <person name="Podicherti R."/>
            <person name="Tsui H.-C.T."/>
            <person name="Winkler M.E."/>
        </authorList>
    </citation>
    <scope>NUCLEOTIDE SEQUENCE</scope>
</reference>
<name>A0A382SEP0_9ZZZZ</name>
<evidence type="ECO:0000313" key="1">
    <source>
        <dbReference type="EMBL" id="SVD07361.1"/>
    </source>
</evidence>